<protein>
    <submittedName>
        <fullName evidence="2 4">Uncharacterized protein</fullName>
    </submittedName>
</protein>
<proteinExistence type="predicted"/>
<dbReference type="EMBL" id="UYWX01000247">
    <property type="protein sequence ID" value="VDM17749.1"/>
    <property type="molecule type" value="Genomic_DNA"/>
</dbReference>
<reference evidence="4" key="1">
    <citation type="submission" date="2017-02" db="UniProtKB">
        <authorList>
            <consortium name="WormBaseParasite"/>
        </authorList>
    </citation>
    <scope>IDENTIFICATION</scope>
</reference>
<sequence>MYHLSCIGLLSIAAIVLAVPMSQPPSEFTIMEQRVITGLLEKHKLRDIIRIMLVIEEKRLVKQPTTPVPVSAGTEIAENVPRPVVPTRKDYDLTNMAGVEKGITTPPHIPRHRFYDENIWRQALSEI</sequence>
<name>A0A0R3WKP3_HYDTA</name>
<gene>
    <name evidence="2" type="ORF">TTAC_LOCUS1290</name>
</gene>
<feature type="chain" id="PRO_5043132852" evidence="1">
    <location>
        <begin position="19"/>
        <end position="127"/>
    </location>
</feature>
<reference evidence="2 3" key="2">
    <citation type="submission" date="2018-11" db="EMBL/GenBank/DDBJ databases">
        <authorList>
            <consortium name="Pathogen Informatics"/>
        </authorList>
    </citation>
    <scope>NUCLEOTIDE SEQUENCE [LARGE SCALE GENOMIC DNA]</scope>
</reference>
<evidence type="ECO:0000313" key="2">
    <source>
        <dbReference type="EMBL" id="VDM17749.1"/>
    </source>
</evidence>
<organism evidence="4">
    <name type="scientific">Hydatigena taeniaeformis</name>
    <name type="common">Feline tapeworm</name>
    <name type="synonym">Taenia taeniaeformis</name>
    <dbReference type="NCBI Taxonomy" id="6205"/>
    <lineage>
        <taxon>Eukaryota</taxon>
        <taxon>Metazoa</taxon>
        <taxon>Spiralia</taxon>
        <taxon>Lophotrochozoa</taxon>
        <taxon>Platyhelminthes</taxon>
        <taxon>Cestoda</taxon>
        <taxon>Eucestoda</taxon>
        <taxon>Cyclophyllidea</taxon>
        <taxon>Taeniidae</taxon>
        <taxon>Hydatigera</taxon>
    </lineage>
</organism>
<keyword evidence="1" id="KW-0732">Signal</keyword>
<keyword evidence="3" id="KW-1185">Reference proteome</keyword>
<dbReference type="AlphaFoldDB" id="A0A0R3WKP3"/>
<dbReference type="WBParaSite" id="TTAC_0000128901-mRNA-1">
    <property type="protein sequence ID" value="TTAC_0000128901-mRNA-1"/>
    <property type="gene ID" value="TTAC_0000128901"/>
</dbReference>
<accession>A0A0R3WKP3</accession>
<evidence type="ECO:0000256" key="1">
    <source>
        <dbReference type="SAM" id="SignalP"/>
    </source>
</evidence>
<feature type="signal peptide" evidence="1">
    <location>
        <begin position="1"/>
        <end position="18"/>
    </location>
</feature>
<dbReference type="OrthoDB" id="6239209at2759"/>
<evidence type="ECO:0000313" key="4">
    <source>
        <dbReference type="WBParaSite" id="TTAC_0000128901-mRNA-1"/>
    </source>
</evidence>
<dbReference type="Proteomes" id="UP000274429">
    <property type="component" value="Unassembled WGS sequence"/>
</dbReference>
<evidence type="ECO:0000313" key="3">
    <source>
        <dbReference type="Proteomes" id="UP000274429"/>
    </source>
</evidence>